<accession>A0ABY0FQF3</accession>
<evidence type="ECO:0000256" key="1">
    <source>
        <dbReference type="ARBA" id="ARBA00022574"/>
    </source>
</evidence>
<feature type="repeat" description="WD" evidence="3">
    <location>
        <begin position="819"/>
        <end position="860"/>
    </location>
</feature>
<dbReference type="InterPro" id="IPR036322">
    <property type="entry name" value="WD40_repeat_dom_sf"/>
</dbReference>
<feature type="repeat" description="WD" evidence="3">
    <location>
        <begin position="861"/>
        <end position="902"/>
    </location>
</feature>
<keyword evidence="6" id="KW-1185">Reference proteome</keyword>
<keyword evidence="1 3" id="KW-0853">WD repeat</keyword>
<evidence type="ECO:0000313" key="6">
    <source>
        <dbReference type="Proteomes" id="UP000293195"/>
    </source>
</evidence>
<dbReference type="Proteomes" id="UP000293195">
    <property type="component" value="Unassembled WGS sequence"/>
</dbReference>
<dbReference type="PANTHER" id="PTHR10622">
    <property type="entry name" value="HET DOMAIN-CONTAINING PROTEIN"/>
    <property type="match status" value="1"/>
</dbReference>
<sequence length="1039" mass="115643">MRLLQYTSGGELTWTEDLIGDDEIPSYAILSHTWDEGQEVTFGDLVKNSGKRKTGYDKIRFCASQAKRDKLSEAIISMFRWYKNAERCYVYLSDVSSRPSGEDSDAHRKRKPAITKSRWFTRGWTLQELIAPASVEFFSKDGERLGDKESLKQTLHEITGIAVQALEGSPMTCFTVDERMQWAQGRNTKREEDAAYSLLGIFDVQMPLLYGEGREKAWHRLRREIREHHSIDLPVATGASFASHNEEHNARCLPNTRTELLDAITTWANNKGGKPIFWLSGMAGTGKSTIARTVAESFFSRGQLGASFFFKRGEGERGNASRFFTTIATDLVVHEPGMLAGIKKALNEDAAISQRALKDQFEKLVLQPLLGIQQARSHGLARVIVIDALDECEQEEDIRAILQLLAKTKDVQPVPLRIVVTSRPELHIRLGFQAMPNDTYQDLVLHEVPRNTIEHDIRLFLEHELGVIQKERMLTSDWPAQQQIVALVELAVPLFIYAATVCRYVGSKGSSPTAFLNKVLQYRKATFSQLDRTYLPVLDQLLSELEEDEKEAWLQAFREVVGSVVVLESPLSVTSLARLLQVPQEEIQCRLDSLHSVLSVPSSEDAPVRLLHLSFREFLVDPQKQEKSPFWVDEKSTHKKLASSCFELMSGPSGLHQDMCSLSGPGVLRSQIDEHTVASSLSPGLRYACRYWVHHLKKGQQDIRNGDTTHLFLQKHLLHWLEAMSLVRESSRCVDLLHSLQALASPSASLVSGFLQDAKRFVLRFQSVLTDAPLQIYCSALVFAPERSLIRQTFVDQVPEKAKMLSMREADWDACRSTLEGHSSGVNAVAFSPDGQLVASASDDSTVRLWEAATGMCRSTLKGHSSEVSAVAFSPDGQLVASASGDSTVRLWEAATGTCRSTLKGHSSGVNAVAFSPDGQLVASASGDSTVRLWEVATGTCRTLGGHYGLITHIEFSPDGQVLHTNQGDIPLHQTTVVTSLSRPQPQSFYVVVQGQWILRNQQRVLWLPPECRSSSTAVREDIACLGLVSGRVVLLRIL</sequence>
<dbReference type="PROSITE" id="PS00678">
    <property type="entry name" value="WD_REPEATS_1"/>
    <property type="match status" value="3"/>
</dbReference>
<dbReference type="PROSITE" id="PS50294">
    <property type="entry name" value="WD_REPEATS_REGION"/>
    <property type="match status" value="3"/>
</dbReference>
<evidence type="ECO:0000313" key="5">
    <source>
        <dbReference type="EMBL" id="RYN86610.1"/>
    </source>
</evidence>
<name>A0ABY0FQF3_9PLEO</name>
<organism evidence="5 6">
    <name type="scientific">Alternaria tenuissima</name>
    <dbReference type="NCBI Taxonomy" id="119927"/>
    <lineage>
        <taxon>Eukaryota</taxon>
        <taxon>Fungi</taxon>
        <taxon>Dikarya</taxon>
        <taxon>Ascomycota</taxon>
        <taxon>Pezizomycotina</taxon>
        <taxon>Dothideomycetes</taxon>
        <taxon>Pleosporomycetidae</taxon>
        <taxon>Pleosporales</taxon>
        <taxon>Pleosporineae</taxon>
        <taxon>Pleosporaceae</taxon>
        <taxon>Alternaria</taxon>
        <taxon>Alternaria sect. Alternaria</taxon>
        <taxon>Alternaria alternata complex</taxon>
    </lineage>
</organism>
<dbReference type="InterPro" id="IPR019775">
    <property type="entry name" value="WD40_repeat_CS"/>
</dbReference>
<feature type="repeat" description="WD" evidence="3">
    <location>
        <begin position="903"/>
        <end position="944"/>
    </location>
</feature>
<dbReference type="PROSITE" id="PS50082">
    <property type="entry name" value="WD_REPEATS_2"/>
    <property type="match status" value="3"/>
</dbReference>
<dbReference type="EMBL" id="PDXF01000133">
    <property type="protein sequence ID" value="RYN86610.1"/>
    <property type="molecule type" value="Genomic_DNA"/>
</dbReference>
<dbReference type="CDD" id="cd00200">
    <property type="entry name" value="WD40"/>
    <property type="match status" value="1"/>
</dbReference>
<dbReference type="InterPro" id="IPR001680">
    <property type="entry name" value="WD40_rpt"/>
</dbReference>
<protein>
    <submittedName>
        <fullName evidence="5">Vegetative incompatibility protein</fullName>
    </submittedName>
</protein>
<proteinExistence type="predicted"/>
<dbReference type="Pfam" id="PF00400">
    <property type="entry name" value="WD40"/>
    <property type="match status" value="3"/>
</dbReference>
<dbReference type="InterPro" id="IPR007111">
    <property type="entry name" value="NACHT_NTPase"/>
</dbReference>
<dbReference type="PROSITE" id="PS50837">
    <property type="entry name" value="NACHT"/>
    <property type="match status" value="1"/>
</dbReference>
<feature type="domain" description="NACHT" evidence="4">
    <location>
        <begin position="275"/>
        <end position="424"/>
    </location>
</feature>
<keyword evidence="2" id="KW-0677">Repeat</keyword>
<dbReference type="InterPro" id="IPR015943">
    <property type="entry name" value="WD40/YVTN_repeat-like_dom_sf"/>
</dbReference>
<dbReference type="InterPro" id="IPR027417">
    <property type="entry name" value="P-loop_NTPase"/>
</dbReference>
<reference evidence="6" key="1">
    <citation type="journal article" date="2019" name="bioRxiv">
        <title>Genomics, evolutionary history and diagnostics of the Alternaria alternata species group including apple and Asian pear pathotypes.</title>
        <authorList>
            <person name="Armitage A.D."/>
            <person name="Cockerton H.M."/>
            <person name="Sreenivasaprasad S."/>
            <person name="Woodhall J.W."/>
            <person name="Lane C.R."/>
            <person name="Harrison R.J."/>
            <person name="Clarkson J.P."/>
        </authorList>
    </citation>
    <scope>NUCLEOTIDE SEQUENCE [LARGE SCALE GENOMIC DNA]</scope>
    <source>
        <strain evidence="6">FERA 635</strain>
    </source>
</reference>
<dbReference type="Gene3D" id="3.40.50.300">
    <property type="entry name" value="P-loop containing nucleotide triphosphate hydrolases"/>
    <property type="match status" value="1"/>
</dbReference>
<dbReference type="PANTHER" id="PTHR10622:SF11">
    <property type="entry name" value="HET-DOMAIN-CONTAINING PROTEIN"/>
    <property type="match status" value="1"/>
</dbReference>
<dbReference type="SUPFAM" id="SSF50978">
    <property type="entry name" value="WD40 repeat-like"/>
    <property type="match status" value="1"/>
</dbReference>
<comment type="caution">
    <text evidence="5">The sequence shown here is derived from an EMBL/GenBank/DDBJ whole genome shotgun (WGS) entry which is preliminary data.</text>
</comment>
<dbReference type="InterPro" id="IPR020472">
    <property type="entry name" value="WD40_PAC1"/>
</dbReference>
<evidence type="ECO:0000256" key="3">
    <source>
        <dbReference type="PROSITE-ProRule" id="PRU00221"/>
    </source>
</evidence>
<dbReference type="SUPFAM" id="SSF52540">
    <property type="entry name" value="P-loop containing nucleoside triphosphate hydrolases"/>
    <property type="match status" value="1"/>
</dbReference>
<gene>
    <name evidence="5" type="ORF">AA0119_g12722</name>
</gene>
<evidence type="ECO:0000256" key="2">
    <source>
        <dbReference type="ARBA" id="ARBA00022737"/>
    </source>
</evidence>
<dbReference type="SMART" id="SM00320">
    <property type="entry name" value="WD40"/>
    <property type="match status" value="3"/>
</dbReference>
<dbReference type="InterPro" id="IPR056884">
    <property type="entry name" value="NPHP3-like_N"/>
</dbReference>
<dbReference type="PRINTS" id="PR00320">
    <property type="entry name" value="GPROTEINBRPT"/>
</dbReference>
<dbReference type="Gene3D" id="2.130.10.10">
    <property type="entry name" value="YVTN repeat-like/Quinoprotein amine dehydrogenase"/>
    <property type="match status" value="2"/>
</dbReference>
<evidence type="ECO:0000259" key="4">
    <source>
        <dbReference type="PROSITE" id="PS50837"/>
    </source>
</evidence>
<dbReference type="Pfam" id="PF24883">
    <property type="entry name" value="NPHP3_N"/>
    <property type="match status" value="1"/>
</dbReference>